<sequence>MEWSLMLHRAPKRVNHAAVVVDDCIYSFGGYVSNHDFSDRTIPIEIFVLNTRTYKWQTLIVDSKNAPYRRYGHTVVAHDGHAACIHKDTMYIHGGYIEQISQFTLSLHALNLCTLVWTEMPLKGQYPLFRDFHTMCCDGDGNLLVYGGREMPNSVYGGPDKETYPNNLHIYMVEKQLWRAVSYANTDHTPSVFYKDKLFVFAGFNSQTAMHMNDIFSFDMRTSSWVCHSHPDVRPSPRRRQAMCRMGSLVYMFGGTHPDTSNPNNTDSEPYDSEDEEKESLEELEDLWILDLEPRLETLALLKVVRSHLPLTGLPVLLQKRAYTVPIKDHRYETPVKPCRWKLIKKFIFFFDFD</sequence>
<dbReference type="SUPFAM" id="SSF117281">
    <property type="entry name" value="Kelch motif"/>
    <property type="match status" value="1"/>
</dbReference>
<comment type="caution">
    <text evidence="2">The sequence shown here is derived from an EMBL/GenBank/DDBJ whole genome shotgun (WGS) entry which is preliminary data.</text>
</comment>
<feature type="region of interest" description="Disordered" evidence="1">
    <location>
        <begin position="254"/>
        <end position="276"/>
    </location>
</feature>
<name>A0A6A0H433_HYAAZ</name>
<accession>A0A6A0H433</accession>
<dbReference type="Pfam" id="PF24681">
    <property type="entry name" value="Kelch_KLHDC2_KLHL20_DRC7"/>
    <property type="match status" value="1"/>
</dbReference>
<proteinExistence type="predicted"/>
<reference evidence="2" key="1">
    <citation type="submission" date="2014-08" db="EMBL/GenBank/DDBJ databases">
        <authorList>
            <person name="Murali S."/>
            <person name="Richards S."/>
            <person name="Bandaranaike D."/>
            <person name="Bellair M."/>
            <person name="Blankenburg K."/>
            <person name="Chao H."/>
            <person name="Dinh H."/>
            <person name="Doddapaneni H."/>
            <person name="Dugan-Rocha S."/>
            <person name="Elkadiri S."/>
            <person name="Gnanaolivu R."/>
            <person name="Hughes D."/>
            <person name="Lee S."/>
            <person name="Li M."/>
            <person name="Ming W."/>
            <person name="Munidasa M."/>
            <person name="Muniz J."/>
            <person name="Nguyen L."/>
            <person name="Osuji N."/>
            <person name="Pu L.-L."/>
            <person name="Puazo M."/>
            <person name="Skinner E."/>
            <person name="Qu C."/>
            <person name="Quiroz J."/>
            <person name="Raj R."/>
            <person name="Weissenberger G."/>
            <person name="Xin Y."/>
            <person name="Zou X."/>
            <person name="Han Y."/>
            <person name="Worley K."/>
            <person name="Muzny D."/>
            <person name="Gibbs R."/>
        </authorList>
    </citation>
    <scope>NUCLEOTIDE SEQUENCE</scope>
    <source>
        <strain evidence="2">HAZT.00-mixed</strain>
        <tissue evidence="2">Whole organism</tissue>
    </source>
</reference>
<feature type="compositionally biased region" description="Polar residues" evidence="1">
    <location>
        <begin position="258"/>
        <end position="268"/>
    </location>
</feature>
<dbReference type="AlphaFoldDB" id="A0A6A0H433"/>
<organism evidence="2">
    <name type="scientific">Hyalella azteca</name>
    <name type="common">Amphipod</name>
    <dbReference type="NCBI Taxonomy" id="294128"/>
    <lineage>
        <taxon>Eukaryota</taxon>
        <taxon>Metazoa</taxon>
        <taxon>Ecdysozoa</taxon>
        <taxon>Arthropoda</taxon>
        <taxon>Crustacea</taxon>
        <taxon>Multicrustacea</taxon>
        <taxon>Malacostraca</taxon>
        <taxon>Eumalacostraca</taxon>
        <taxon>Peracarida</taxon>
        <taxon>Amphipoda</taxon>
        <taxon>Senticaudata</taxon>
        <taxon>Talitrida</taxon>
        <taxon>Talitroidea</taxon>
        <taxon>Hyalellidae</taxon>
        <taxon>Hyalella</taxon>
    </lineage>
</organism>
<dbReference type="GO" id="GO:0005737">
    <property type="term" value="C:cytoplasm"/>
    <property type="evidence" value="ECO:0007669"/>
    <property type="project" value="TreeGrafter"/>
</dbReference>
<dbReference type="GO" id="GO:0003682">
    <property type="term" value="F:chromatin binding"/>
    <property type="evidence" value="ECO:0007669"/>
    <property type="project" value="InterPro"/>
</dbReference>
<dbReference type="Gene3D" id="2.120.10.80">
    <property type="entry name" value="Kelch-type beta propeller"/>
    <property type="match status" value="2"/>
</dbReference>
<protein>
    <recommendedName>
        <fullName evidence="3">Kelch domain-containing protein 3</fullName>
    </recommendedName>
</protein>
<evidence type="ECO:0000256" key="1">
    <source>
        <dbReference type="SAM" id="MobiDB-lite"/>
    </source>
</evidence>
<dbReference type="EMBL" id="JQDR03008191">
    <property type="protein sequence ID" value="KAA0197510.1"/>
    <property type="molecule type" value="Genomic_DNA"/>
</dbReference>
<dbReference type="PANTHER" id="PTHR46461">
    <property type="entry name" value="KELCH DOMAIN-CONTAINING PROTEIN 3"/>
    <property type="match status" value="1"/>
</dbReference>
<dbReference type="PANTHER" id="PTHR46461:SF1">
    <property type="entry name" value="KELCH DOMAIN-CONTAINING PROTEIN 3"/>
    <property type="match status" value="1"/>
</dbReference>
<dbReference type="InterPro" id="IPR052637">
    <property type="entry name" value="KLHDC3-like"/>
</dbReference>
<dbReference type="InterPro" id="IPR015915">
    <property type="entry name" value="Kelch-typ_b-propeller"/>
</dbReference>
<gene>
    <name evidence="2" type="ORF">HAZT_HAZT010010</name>
</gene>
<evidence type="ECO:0008006" key="3">
    <source>
        <dbReference type="Google" id="ProtNLM"/>
    </source>
</evidence>
<reference evidence="2" key="2">
    <citation type="journal article" date="2018" name="Environ. Sci. Technol.">
        <title>The Toxicogenome of Hyalella azteca: A Model for Sediment Ecotoxicology and Evolutionary Toxicology.</title>
        <authorList>
            <person name="Poynton H.C."/>
            <person name="Hasenbein S."/>
            <person name="Benoit J.B."/>
            <person name="Sepulveda M.S."/>
            <person name="Poelchau M.F."/>
            <person name="Hughes D.S.T."/>
            <person name="Murali S.C."/>
            <person name="Chen S."/>
            <person name="Glastad K.M."/>
            <person name="Goodisman M.A.D."/>
            <person name="Werren J.H."/>
            <person name="Vineis J.H."/>
            <person name="Bowen J.L."/>
            <person name="Friedrich M."/>
            <person name="Jones J."/>
            <person name="Robertson H.M."/>
            <person name="Feyereisen R."/>
            <person name="Mechler-Hickson A."/>
            <person name="Mathers N."/>
            <person name="Lee C.E."/>
            <person name="Colbourne J.K."/>
            <person name="Biales A."/>
            <person name="Johnston J.S."/>
            <person name="Wellborn G.A."/>
            <person name="Rosendale A.J."/>
            <person name="Cridge A.G."/>
            <person name="Munoz-Torres M.C."/>
            <person name="Bain P.A."/>
            <person name="Manny A.R."/>
            <person name="Major K.M."/>
            <person name="Lambert F.N."/>
            <person name="Vulpe C.D."/>
            <person name="Tuck P."/>
            <person name="Blalock B.J."/>
            <person name="Lin Y.Y."/>
            <person name="Smith M.E."/>
            <person name="Ochoa-Acuna H."/>
            <person name="Chen M.M."/>
            <person name="Childers C.P."/>
            <person name="Qu J."/>
            <person name="Dugan S."/>
            <person name="Lee S.L."/>
            <person name="Chao H."/>
            <person name="Dinh H."/>
            <person name="Han Y."/>
            <person name="Doddapaneni H."/>
            <person name="Worley K.C."/>
            <person name="Muzny D.M."/>
            <person name="Gibbs R.A."/>
            <person name="Richards S."/>
        </authorList>
    </citation>
    <scope>NUCLEOTIDE SEQUENCE</scope>
    <source>
        <strain evidence="2">HAZT.00-mixed</strain>
        <tissue evidence="2">Whole organism</tissue>
    </source>
</reference>
<reference evidence="2" key="3">
    <citation type="submission" date="2019-06" db="EMBL/GenBank/DDBJ databases">
        <authorList>
            <person name="Poynton C."/>
            <person name="Hasenbein S."/>
            <person name="Benoit J.B."/>
            <person name="Sepulveda M.S."/>
            <person name="Poelchau M.F."/>
            <person name="Murali S.C."/>
            <person name="Chen S."/>
            <person name="Glastad K.M."/>
            <person name="Werren J.H."/>
            <person name="Vineis J.H."/>
            <person name="Bowen J.L."/>
            <person name="Friedrich M."/>
            <person name="Jones J."/>
            <person name="Robertson H.M."/>
            <person name="Feyereisen R."/>
            <person name="Mechler-Hickson A."/>
            <person name="Mathers N."/>
            <person name="Lee C.E."/>
            <person name="Colbourne J.K."/>
            <person name="Biales A."/>
            <person name="Johnston J.S."/>
            <person name="Wellborn G.A."/>
            <person name="Rosendale A.J."/>
            <person name="Cridge A.G."/>
            <person name="Munoz-Torres M.C."/>
            <person name="Bain P.A."/>
            <person name="Manny A.R."/>
            <person name="Major K.M."/>
            <person name="Lambert F.N."/>
            <person name="Vulpe C.D."/>
            <person name="Tuck P."/>
            <person name="Blalock B.J."/>
            <person name="Lin Y.-Y."/>
            <person name="Smith M.E."/>
            <person name="Ochoa-Acuna H."/>
            <person name="Chen M.-J.M."/>
            <person name="Childers C.P."/>
            <person name="Qu J."/>
            <person name="Dugan S."/>
            <person name="Lee S.L."/>
            <person name="Chao H."/>
            <person name="Dinh H."/>
            <person name="Han Y."/>
            <person name="Doddapaneni H."/>
            <person name="Worley K.C."/>
            <person name="Muzny D.M."/>
            <person name="Gibbs R.A."/>
            <person name="Richards S."/>
        </authorList>
    </citation>
    <scope>NUCLEOTIDE SEQUENCE</scope>
    <source>
        <strain evidence="2">HAZT.00-mixed</strain>
        <tissue evidence="2">Whole organism</tissue>
    </source>
</reference>
<dbReference type="OrthoDB" id="432528at2759"/>
<dbReference type="Proteomes" id="UP000711488">
    <property type="component" value="Unassembled WGS sequence"/>
</dbReference>
<evidence type="ECO:0000313" key="2">
    <source>
        <dbReference type="EMBL" id="KAA0197510.1"/>
    </source>
</evidence>